<name>A0ABN7UXF8_GIGMA</name>
<gene>
    <name evidence="1" type="ORF">GMARGA_LOCUS11293</name>
</gene>
<evidence type="ECO:0000313" key="2">
    <source>
        <dbReference type="Proteomes" id="UP000789901"/>
    </source>
</evidence>
<organism evidence="1 2">
    <name type="scientific">Gigaspora margarita</name>
    <dbReference type="NCBI Taxonomy" id="4874"/>
    <lineage>
        <taxon>Eukaryota</taxon>
        <taxon>Fungi</taxon>
        <taxon>Fungi incertae sedis</taxon>
        <taxon>Mucoromycota</taxon>
        <taxon>Glomeromycotina</taxon>
        <taxon>Glomeromycetes</taxon>
        <taxon>Diversisporales</taxon>
        <taxon>Gigasporaceae</taxon>
        <taxon>Gigaspora</taxon>
    </lineage>
</organism>
<feature type="non-terminal residue" evidence="1">
    <location>
        <position position="1"/>
    </location>
</feature>
<evidence type="ECO:0000313" key="1">
    <source>
        <dbReference type="EMBL" id="CAG8687490.1"/>
    </source>
</evidence>
<accession>A0ABN7UXF8</accession>
<dbReference type="EMBL" id="CAJVQB010006570">
    <property type="protein sequence ID" value="CAG8687490.1"/>
    <property type="molecule type" value="Genomic_DNA"/>
</dbReference>
<protein>
    <submittedName>
        <fullName evidence="1">45623_t:CDS:1</fullName>
    </submittedName>
</protein>
<sequence length="49" mass="5610">LIKGEHERINPQCHIHEEKSDNNLDIISRELTSGTSSFMDIGNKLCVRM</sequence>
<proteinExistence type="predicted"/>
<dbReference type="Proteomes" id="UP000789901">
    <property type="component" value="Unassembled WGS sequence"/>
</dbReference>
<reference evidence="1 2" key="1">
    <citation type="submission" date="2021-06" db="EMBL/GenBank/DDBJ databases">
        <authorList>
            <person name="Kallberg Y."/>
            <person name="Tangrot J."/>
            <person name="Rosling A."/>
        </authorList>
    </citation>
    <scope>NUCLEOTIDE SEQUENCE [LARGE SCALE GENOMIC DNA]</scope>
    <source>
        <strain evidence="1 2">120-4 pot B 10/14</strain>
    </source>
</reference>
<comment type="caution">
    <text evidence="1">The sequence shown here is derived from an EMBL/GenBank/DDBJ whole genome shotgun (WGS) entry which is preliminary data.</text>
</comment>
<keyword evidence="2" id="KW-1185">Reference proteome</keyword>